<proteinExistence type="predicted"/>
<protein>
    <recommendedName>
        <fullName evidence="6">Transmembrane protein</fullName>
    </recommendedName>
</protein>
<evidence type="ECO:0008006" key="6">
    <source>
        <dbReference type="Google" id="ProtNLM"/>
    </source>
</evidence>
<dbReference type="Proteomes" id="UP000001449">
    <property type="component" value="Chromosome 4"/>
</dbReference>
<accession>B8C020</accession>
<dbReference type="eggNOG" id="ENOG502SWWS">
    <property type="taxonomic scope" value="Eukaryota"/>
</dbReference>
<dbReference type="EMBL" id="CM000641">
    <property type="protein sequence ID" value="EED92987.1"/>
    <property type="molecule type" value="Genomic_DNA"/>
</dbReference>
<evidence type="ECO:0000313" key="5">
    <source>
        <dbReference type="Proteomes" id="UP000001449"/>
    </source>
</evidence>
<dbReference type="KEGG" id="tps:THAPSDRAFT_22388"/>
<dbReference type="HOGENOM" id="CLU_1334269_0_0_1"/>
<dbReference type="RefSeq" id="XP_002289450.1">
    <property type="nucleotide sequence ID" value="XM_002289414.1"/>
</dbReference>
<keyword evidence="2" id="KW-1133">Transmembrane helix</keyword>
<feature type="region of interest" description="Disordered" evidence="1">
    <location>
        <begin position="54"/>
        <end position="96"/>
    </location>
</feature>
<feature type="chain" id="PRO_5002866141" description="Transmembrane protein" evidence="3">
    <location>
        <begin position="26"/>
        <end position="206"/>
    </location>
</feature>
<dbReference type="InParanoid" id="B8C020"/>
<keyword evidence="5" id="KW-1185">Reference proteome</keyword>
<evidence type="ECO:0000256" key="2">
    <source>
        <dbReference type="SAM" id="Phobius"/>
    </source>
</evidence>
<feature type="transmembrane region" description="Helical" evidence="2">
    <location>
        <begin position="131"/>
        <end position="153"/>
    </location>
</feature>
<feature type="signal peptide" evidence="3">
    <location>
        <begin position="1"/>
        <end position="25"/>
    </location>
</feature>
<gene>
    <name evidence="4" type="ORF">THAPSDRAFT_22388</name>
</gene>
<sequence>MTHIRSFILPLSAAVALLFSAPTAAFRVVSPATTTLARSPSIIPCKNSNHYRSPTSLFMSEEPESESSSVSEEFNPQELASEQPPATTTPRTRRPVDPLVASLTRIDDASPNNVQTVKAPFIGEIPADGNLALLVPAAAIAVLGFIFSIVVAFNSKDAIVQELSQVTIPEMKYTPTVVEEGTCRGLCSTQEGDLEGMRGFMESLAR</sequence>
<reference evidence="4 5" key="1">
    <citation type="journal article" date="2004" name="Science">
        <title>The genome of the diatom Thalassiosira pseudonana: ecology, evolution, and metabolism.</title>
        <authorList>
            <person name="Armbrust E.V."/>
            <person name="Berges J.A."/>
            <person name="Bowler C."/>
            <person name="Green B.R."/>
            <person name="Martinez D."/>
            <person name="Putnam N.H."/>
            <person name="Zhou S."/>
            <person name="Allen A.E."/>
            <person name="Apt K.E."/>
            <person name="Bechner M."/>
            <person name="Brzezinski M.A."/>
            <person name="Chaal B.K."/>
            <person name="Chiovitti A."/>
            <person name="Davis A.K."/>
            <person name="Demarest M.S."/>
            <person name="Detter J.C."/>
            <person name="Glavina T."/>
            <person name="Goodstein D."/>
            <person name="Hadi M.Z."/>
            <person name="Hellsten U."/>
            <person name="Hildebrand M."/>
            <person name="Jenkins B.D."/>
            <person name="Jurka J."/>
            <person name="Kapitonov V.V."/>
            <person name="Kroger N."/>
            <person name="Lau W.W."/>
            <person name="Lane T.W."/>
            <person name="Larimer F.W."/>
            <person name="Lippmeier J.C."/>
            <person name="Lucas S."/>
            <person name="Medina M."/>
            <person name="Montsant A."/>
            <person name="Obornik M."/>
            <person name="Parker M.S."/>
            <person name="Palenik B."/>
            <person name="Pazour G.J."/>
            <person name="Richardson P.M."/>
            <person name="Rynearson T.A."/>
            <person name="Saito M.A."/>
            <person name="Schwartz D.C."/>
            <person name="Thamatrakoln K."/>
            <person name="Valentin K."/>
            <person name="Vardi A."/>
            <person name="Wilkerson F.P."/>
            <person name="Rokhsar D.S."/>
        </authorList>
    </citation>
    <scope>NUCLEOTIDE SEQUENCE [LARGE SCALE GENOMIC DNA]</scope>
    <source>
        <strain evidence="4 5">CCMP1335</strain>
    </source>
</reference>
<keyword evidence="2" id="KW-0472">Membrane</keyword>
<keyword evidence="3" id="KW-0732">Signal</keyword>
<keyword evidence="2" id="KW-0812">Transmembrane</keyword>
<dbReference type="GeneID" id="7451921"/>
<dbReference type="AlphaFoldDB" id="B8C020"/>
<name>B8C020_THAPS</name>
<evidence type="ECO:0000313" key="4">
    <source>
        <dbReference type="EMBL" id="EED92987.1"/>
    </source>
</evidence>
<organism evidence="4 5">
    <name type="scientific">Thalassiosira pseudonana</name>
    <name type="common">Marine diatom</name>
    <name type="synonym">Cyclotella nana</name>
    <dbReference type="NCBI Taxonomy" id="35128"/>
    <lineage>
        <taxon>Eukaryota</taxon>
        <taxon>Sar</taxon>
        <taxon>Stramenopiles</taxon>
        <taxon>Ochrophyta</taxon>
        <taxon>Bacillariophyta</taxon>
        <taxon>Coscinodiscophyceae</taxon>
        <taxon>Thalassiosirophycidae</taxon>
        <taxon>Thalassiosirales</taxon>
        <taxon>Thalassiosiraceae</taxon>
        <taxon>Thalassiosira</taxon>
    </lineage>
</organism>
<reference evidence="4 5" key="2">
    <citation type="journal article" date="2008" name="Nature">
        <title>The Phaeodactylum genome reveals the evolutionary history of diatom genomes.</title>
        <authorList>
            <person name="Bowler C."/>
            <person name="Allen A.E."/>
            <person name="Badger J.H."/>
            <person name="Grimwood J."/>
            <person name="Jabbari K."/>
            <person name="Kuo A."/>
            <person name="Maheswari U."/>
            <person name="Martens C."/>
            <person name="Maumus F."/>
            <person name="Otillar R.P."/>
            <person name="Rayko E."/>
            <person name="Salamov A."/>
            <person name="Vandepoele K."/>
            <person name="Beszteri B."/>
            <person name="Gruber A."/>
            <person name="Heijde M."/>
            <person name="Katinka M."/>
            <person name="Mock T."/>
            <person name="Valentin K."/>
            <person name="Verret F."/>
            <person name="Berges J.A."/>
            <person name="Brownlee C."/>
            <person name="Cadoret J.P."/>
            <person name="Chiovitti A."/>
            <person name="Choi C.J."/>
            <person name="Coesel S."/>
            <person name="De Martino A."/>
            <person name="Detter J.C."/>
            <person name="Durkin C."/>
            <person name="Falciatore A."/>
            <person name="Fournet J."/>
            <person name="Haruta M."/>
            <person name="Huysman M.J."/>
            <person name="Jenkins B.D."/>
            <person name="Jiroutova K."/>
            <person name="Jorgensen R.E."/>
            <person name="Joubert Y."/>
            <person name="Kaplan A."/>
            <person name="Kroger N."/>
            <person name="Kroth P.G."/>
            <person name="La Roche J."/>
            <person name="Lindquist E."/>
            <person name="Lommer M."/>
            <person name="Martin-Jezequel V."/>
            <person name="Lopez P.J."/>
            <person name="Lucas S."/>
            <person name="Mangogna M."/>
            <person name="McGinnis K."/>
            <person name="Medlin L.K."/>
            <person name="Montsant A."/>
            <person name="Oudot-Le Secq M.P."/>
            <person name="Napoli C."/>
            <person name="Obornik M."/>
            <person name="Parker M.S."/>
            <person name="Petit J.L."/>
            <person name="Porcel B.M."/>
            <person name="Poulsen N."/>
            <person name="Robison M."/>
            <person name="Rychlewski L."/>
            <person name="Rynearson T.A."/>
            <person name="Schmutz J."/>
            <person name="Shapiro H."/>
            <person name="Siaut M."/>
            <person name="Stanley M."/>
            <person name="Sussman M.R."/>
            <person name="Taylor A.R."/>
            <person name="Vardi A."/>
            <person name="von Dassow P."/>
            <person name="Vyverman W."/>
            <person name="Willis A."/>
            <person name="Wyrwicz L.S."/>
            <person name="Rokhsar D.S."/>
            <person name="Weissenbach J."/>
            <person name="Armbrust E.V."/>
            <person name="Green B.R."/>
            <person name="Van de Peer Y."/>
            <person name="Grigoriev I.V."/>
        </authorList>
    </citation>
    <scope>NUCLEOTIDE SEQUENCE [LARGE SCALE GENOMIC DNA]</scope>
    <source>
        <strain evidence="4 5">CCMP1335</strain>
    </source>
</reference>
<dbReference type="OMA" id="WDAYETA"/>
<evidence type="ECO:0000256" key="3">
    <source>
        <dbReference type="SAM" id="SignalP"/>
    </source>
</evidence>
<evidence type="ECO:0000256" key="1">
    <source>
        <dbReference type="SAM" id="MobiDB-lite"/>
    </source>
</evidence>
<dbReference type="PaxDb" id="35128-Thaps22388"/>